<reference evidence="2" key="1">
    <citation type="journal article" date="2014" name="Front. Microbiol.">
        <title>High frequency of phylogenetically diverse reductive dehalogenase-homologous genes in deep subseafloor sedimentary metagenomes.</title>
        <authorList>
            <person name="Kawai M."/>
            <person name="Futagami T."/>
            <person name="Toyoda A."/>
            <person name="Takaki Y."/>
            <person name="Nishi S."/>
            <person name="Hori S."/>
            <person name="Arai W."/>
            <person name="Tsubouchi T."/>
            <person name="Morono Y."/>
            <person name="Uchiyama I."/>
            <person name="Ito T."/>
            <person name="Fujiyama A."/>
            <person name="Inagaki F."/>
            <person name="Takami H."/>
        </authorList>
    </citation>
    <scope>NUCLEOTIDE SEQUENCE</scope>
    <source>
        <strain evidence="2">Expedition CK06-06</strain>
    </source>
</reference>
<feature type="region of interest" description="Disordered" evidence="1">
    <location>
        <begin position="40"/>
        <end position="62"/>
    </location>
</feature>
<name>X0S5J6_9ZZZZ</name>
<feature type="compositionally biased region" description="Basic and acidic residues" evidence="1">
    <location>
        <begin position="45"/>
        <end position="62"/>
    </location>
</feature>
<proteinExistence type="predicted"/>
<organism evidence="2">
    <name type="scientific">marine sediment metagenome</name>
    <dbReference type="NCBI Taxonomy" id="412755"/>
    <lineage>
        <taxon>unclassified sequences</taxon>
        <taxon>metagenomes</taxon>
        <taxon>ecological metagenomes</taxon>
    </lineage>
</organism>
<feature type="non-terminal residue" evidence="2">
    <location>
        <position position="1"/>
    </location>
</feature>
<gene>
    <name evidence="2" type="ORF">S01H1_17949</name>
</gene>
<accession>X0S5J6</accession>
<comment type="caution">
    <text evidence="2">The sequence shown here is derived from an EMBL/GenBank/DDBJ whole genome shotgun (WGS) entry which is preliminary data.</text>
</comment>
<sequence length="62" mass="7082">QHEGESLVSTEERLTRVGSDVEEYITENIEKIIKARTVNSLRPPENPKKDEPIDIHGDILEL</sequence>
<evidence type="ECO:0000256" key="1">
    <source>
        <dbReference type="SAM" id="MobiDB-lite"/>
    </source>
</evidence>
<protein>
    <submittedName>
        <fullName evidence="2">Uncharacterized protein</fullName>
    </submittedName>
</protein>
<evidence type="ECO:0000313" key="2">
    <source>
        <dbReference type="EMBL" id="GAF76299.1"/>
    </source>
</evidence>
<dbReference type="AlphaFoldDB" id="X0S5J6"/>
<dbReference type="EMBL" id="BARS01009555">
    <property type="protein sequence ID" value="GAF76299.1"/>
    <property type="molecule type" value="Genomic_DNA"/>
</dbReference>